<dbReference type="PANTHER" id="PTHR45755">
    <property type="match status" value="1"/>
</dbReference>
<evidence type="ECO:0000256" key="12">
    <source>
        <dbReference type="ARBA" id="ARBA00046010"/>
    </source>
</evidence>
<evidence type="ECO:0000313" key="17">
    <source>
        <dbReference type="RefSeq" id="XP_025421133.1"/>
    </source>
</evidence>
<dbReference type="InterPro" id="IPR045316">
    <property type="entry name" value="Msc2-like"/>
</dbReference>
<keyword evidence="9" id="KW-0406">Ion transport</keyword>
<keyword evidence="16" id="KW-1185">Reference proteome</keyword>
<feature type="compositionally biased region" description="Basic residues" evidence="13">
    <location>
        <begin position="182"/>
        <end position="191"/>
    </location>
</feature>
<dbReference type="NCBIfam" id="TIGR01297">
    <property type="entry name" value="CDF"/>
    <property type="match status" value="1"/>
</dbReference>
<dbReference type="InterPro" id="IPR002524">
    <property type="entry name" value="Cation_efflux"/>
</dbReference>
<comment type="subcellular location">
    <subcellularLocation>
        <location evidence="2">Golgi apparatus</location>
        <location evidence="2">trans-Golgi network</location>
    </subcellularLocation>
    <subcellularLocation>
        <location evidence="1">Membrane</location>
        <topology evidence="1">Multi-pass membrane protein</topology>
    </subcellularLocation>
</comment>
<feature type="transmembrane region" description="Helical" evidence="14">
    <location>
        <begin position="85"/>
        <end position="106"/>
    </location>
</feature>
<comment type="function">
    <text evidence="12">Zinc ion transporter mediating zinc entry from the cytosol into the lumen of organelles along the secretory pathway. By contributing to zinc ion homeostasis within the early secretory pathway, regulates the activation and folding of enzymes like alkaline phosphatases.</text>
</comment>
<evidence type="ECO:0000259" key="15">
    <source>
        <dbReference type="Pfam" id="PF01545"/>
    </source>
</evidence>
<dbReference type="GO" id="GO:0005385">
    <property type="term" value="F:zinc ion transmembrane transporter activity"/>
    <property type="evidence" value="ECO:0007669"/>
    <property type="project" value="InterPro"/>
</dbReference>
<keyword evidence="7" id="KW-0864">Zinc transport</keyword>
<evidence type="ECO:0000256" key="7">
    <source>
        <dbReference type="ARBA" id="ARBA00022906"/>
    </source>
</evidence>
<comment type="catalytic activity">
    <reaction evidence="11">
        <text>Zn(2+)(in) = Zn(2+)(out)</text>
        <dbReference type="Rhea" id="RHEA:29351"/>
        <dbReference type="ChEBI" id="CHEBI:29105"/>
    </reaction>
</comment>
<dbReference type="GO" id="GO:0005794">
    <property type="term" value="C:Golgi apparatus"/>
    <property type="evidence" value="ECO:0007669"/>
    <property type="project" value="UniProtKB-SubCell"/>
</dbReference>
<dbReference type="SUPFAM" id="SSF161111">
    <property type="entry name" value="Cation efflux protein transmembrane domain-like"/>
    <property type="match status" value="1"/>
</dbReference>
<dbReference type="PANTHER" id="PTHR45755:SF4">
    <property type="entry name" value="ZINC TRANSPORTER 7"/>
    <property type="match status" value="1"/>
</dbReference>
<dbReference type="Pfam" id="PF01545">
    <property type="entry name" value="Cation_efflux"/>
    <property type="match status" value="1"/>
</dbReference>
<feature type="transmembrane region" description="Helical" evidence="14">
    <location>
        <begin position="157"/>
        <end position="174"/>
    </location>
</feature>
<evidence type="ECO:0000256" key="1">
    <source>
        <dbReference type="ARBA" id="ARBA00004141"/>
    </source>
</evidence>
<comment type="subunit">
    <text evidence="4">Homooligomer.</text>
</comment>
<feature type="domain" description="Cation efflux protein transmembrane" evidence="15">
    <location>
        <begin position="56"/>
        <end position="322"/>
    </location>
</feature>
<accession>A0A8B8GDV9</accession>
<feature type="transmembrane region" description="Helical" evidence="14">
    <location>
        <begin position="53"/>
        <end position="73"/>
    </location>
</feature>
<proteinExistence type="inferred from homology"/>
<feature type="transmembrane region" description="Helical" evidence="14">
    <location>
        <begin position="118"/>
        <end position="137"/>
    </location>
</feature>
<evidence type="ECO:0000256" key="14">
    <source>
        <dbReference type="SAM" id="Phobius"/>
    </source>
</evidence>
<dbReference type="InterPro" id="IPR058533">
    <property type="entry name" value="Cation_efflux_TM"/>
</dbReference>
<sequence length="527" mass="57359">MIPLSSSASQRKSSVAAKMTSSNSSGATSAASLIAKIKGALRSVVSDSNARNLMGFLVLNFLFAFVELAYGMWTNSLGLISDSFHMFFDCTGLVAGLAAQVVSRWPADDSFAYGYKRAEVLAGFVNALFLLFIAFFILTEAVERAIEPPEVHHNRLLVVSILGLLVNLVGIYVFQHGGSHGHSHGGSHGHSHGGGGGHGHSHGSSSIHGHSHDDGHHHSTEDPYHKFSQVSISMGSSGHQQNSTSMAPPVPITGHNHQNHLMKGVLLHILADTLGSVGVVISALLMRAFGWMRADPVCSIFIAVLVAASVWGLLRDSARILMMRTPIELDDEQRVLDACYGMLHRYHPAVMGVQEPRFWTLCADTYAGSIKIEVRSALASVSAGGVPNSVMANDYASSMSPISPLYAFNSQDSQYAAKVLHDRDQFTRGLVRYAEQVFGAVGVRHLYVQIDYTAEDALSGVNGLLNHNAHHHVNDVQQQNPYTTTTSSLLDHPQQQQQQQQQQLFQTYNNQSQQQQQPQYTNPLLMM</sequence>
<comment type="similarity">
    <text evidence="3">Belongs to the cation diffusion facilitator (CDF) transporter (TC 2.A.4) family. SLC30A subfamily.</text>
</comment>
<feature type="compositionally biased region" description="Basic and acidic residues" evidence="13">
    <location>
        <begin position="210"/>
        <end position="222"/>
    </location>
</feature>
<keyword evidence="7" id="KW-0862">Zinc</keyword>
<evidence type="ECO:0000256" key="5">
    <source>
        <dbReference type="ARBA" id="ARBA00022448"/>
    </source>
</evidence>
<evidence type="ECO:0000256" key="11">
    <source>
        <dbReference type="ARBA" id="ARBA00034634"/>
    </source>
</evidence>
<feature type="region of interest" description="Disordered" evidence="13">
    <location>
        <begin position="182"/>
        <end position="222"/>
    </location>
</feature>
<dbReference type="GeneID" id="112691198"/>
<keyword evidence="5" id="KW-0813">Transport</keyword>
<evidence type="ECO:0000313" key="16">
    <source>
        <dbReference type="Proteomes" id="UP000694846"/>
    </source>
</evidence>
<organism evidence="16 17">
    <name type="scientific">Sipha flava</name>
    <name type="common">yellow sugarcane aphid</name>
    <dbReference type="NCBI Taxonomy" id="143950"/>
    <lineage>
        <taxon>Eukaryota</taxon>
        <taxon>Metazoa</taxon>
        <taxon>Ecdysozoa</taxon>
        <taxon>Arthropoda</taxon>
        <taxon>Hexapoda</taxon>
        <taxon>Insecta</taxon>
        <taxon>Pterygota</taxon>
        <taxon>Neoptera</taxon>
        <taxon>Paraneoptera</taxon>
        <taxon>Hemiptera</taxon>
        <taxon>Sternorrhyncha</taxon>
        <taxon>Aphidomorpha</taxon>
        <taxon>Aphidoidea</taxon>
        <taxon>Aphididae</taxon>
        <taxon>Sipha</taxon>
    </lineage>
</organism>
<evidence type="ECO:0000256" key="3">
    <source>
        <dbReference type="ARBA" id="ARBA00008873"/>
    </source>
</evidence>
<feature type="transmembrane region" description="Helical" evidence="14">
    <location>
        <begin position="265"/>
        <end position="288"/>
    </location>
</feature>
<dbReference type="GO" id="GO:0031410">
    <property type="term" value="C:cytoplasmic vesicle"/>
    <property type="evidence" value="ECO:0007669"/>
    <property type="project" value="TreeGrafter"/>
</dbReference>
<dbReference type="Gene3D" id="1.20.1510.10">
    <property type="entry name" value="Cation efflux protein transmembrane domain"/>
    <property type="match status" value="1"/>
</dbReference>
<feature type="compositionally biased region" description="Polar residues" evidence="13">
    <location>
        <begin position="234"/>
        <end position="246"/>
    </location>
</feature>
<name>A0A8B8GDV9_9HEMI</name>
<dbReference type="RefSeq" id="XP_025421133.1">
    <property type="nucleotide sequence ID" value="XM_025565348.1"/>
</dbReference>
<evidence type="ECO:0000256" key="8">
    <source>
        <dbReference type="ARBA" id="ARBA00022989"/>
    </source>
</evidence>
<dbReference type="OrthoDB" id="78669at2759"/>
<dbReference type="GO" id="GO:0016020">
    <property type="term" value="C:membrane"/>
    <property type="evidence" value="ECO:0007669"/>
    <property type="project" value="UniProtKB-SubCell"/>
</dbReference>
<dbReference type="CTD" id="41342"/>
<feature type="transmembrane region" description="Helical" evidence="14">
    <location>
        <begin position="294"/>
        <end position="314"/>
    </location>
</feature>
<evidence type="ECO:0000256" key="6">
    <source>
        <dbReference type="ARBA" id="ARBA00022692"/>
    </source>
</evidence>
<dbReference type="InterPro" id="IPR027469">
    <property type="entry name" value="Cation_efflux_TMD_sf"/>
</dbReference>
<evidence type="ECO:0000256" key="13">
    <source>
        <dbReference type="SAM" id="MobiDB-lite"/>
    </source>
</evidence>
<evidence type="ECO:0000256" key="10">
    <source>
        <dbReference type="ARBA" id="ARBA00023136"/>
    </source>
</evidence>
<dbReference type="Proteomes" id="UP000694846">
    <property type="component" value="Unplaced"/>
</dbReference>
<feature type="region of interest" description="Disordered" evidence="13">
    <location>
        <begin position="234"/>
        <end position="254"/>
    </location>
</feature>
<keyword evidence="10 14" id="KW-0472">Membrane</keyword>
<reference evidence="17" key="1">
    <citation type="submission" date="2025-08" db="UniProtKB">
        <authorList>
            <consortium name="RefSeq"/>
        </authorList>
    </citation>
    <scope>IDENTIFICATION</scope>
    <source>
        <tissue evidence="17">Whole body</tissue>
    </source>
</reference>
<evidence type="ECO:0000256" key="9">
    <source>
        <dbReference type="ARBA" id="ARBA00023065"/>
    </source>
</evidence>
<protein>
    <submittedName>
        <fullName evidence="17">Zinc transporter 7</fullName>
    </submittedName>
</protein>
<evidence type="ECO:0000256" key="2">
    <source>
        <dbReference type="ARBA" id="ARBA00004601"/>
    </source>
</evidence>
<evidence type="ECO:0000256" key="4">
    <source>
        <dbReference type="ARBA" id="ARBA00011182"/>
    </source>
</evidence>
<keyword evidence="8 14" id="KW-1133">Transmembrane helix</keyword>
<dbReference type="GO" id="GO:0006882">
    <property type="term" value="P:intracellular zinc ion homeostasis"/>
    <property type="evidence" value="ECO:0007669"/>
    <property type="project" value="InterPro"/>
</dbReference>
<dbReference type="GO" id="GO:1904257">
    <property type="term" value="P:zinc ion import into Golgi lumen"/>
    <property type="evidence" value="ECO:0007669"/>
    <property type="project" value="TreeGrafter"/>
</dbReference>
<keyword evidence="6 14" id="KW-0812">Transmembrane</keyword>
<gene>
    <name evidence="17" type="primary">LOC112691198</name>
</gene>
<dbReference type="AlphaFoldDB" id="A0A8B8GDV9"/>